<comment type="catalytic activity">
    <reaction evidence="5">
        <text>3'-dephospho-CoA + ATP = ADP + CoA + H(+)</text>
        <dbReference type="Rhea" id="RHEA:18245"/>
        <dbReference type="ChEBI" id="CHEBI:15378"/>
        <dbReference type="ChEBI" id="CHEBI:30616"/>
        <dbReference type="ChEBI" id="CHEBI:57287"/>
        <dbReference type="ChEBI" id="CHEBI:57328"/>
        <dbReference type="ChEBI" id="CHEBI:456216"/>
        <dbReference type="EC" id="2.7.1.24"/>
    </reaction>
</comment>
<dbReference type="Gene3D" id="3.40.50.300">
    <property type="entry name" value="P-loop containing nucleotide triphosphate hydrolases"/>
    <property type="match status" value="1"/>
</dbReference>
<dbReference type="AlphaFoldDB" id="A0AAW9FNR9"/>
<proteinExistence type="inferred from homology"/>
<protein>
    <recommendedName>
        <fullName evidence="5 6">Dephospho-CoA kinase</fullName>
        <ecNumber evidence="5 6">2.7.1.24</ecNumber>
    </recommendedName>
    <alternativeName>
        <fullName evidence="5">Dephosphocoenzyme A kinase</fullName>
    </alternativeName>
</protein>
<evidence type="ECO:0000256" key="4">
    <source>
        <dbReference type="ARBA" id="ARBA00022993"/>
    </source>
</evidence>
<evidence type="ECO:0000256" key="2">
    <source>
        <dbReference type="ARBA" id="ARBA00022741"/>
    </source>
</evidence>
<comment type="function">
    <text evidence="5">Catalyzes the phosphorylation of the 3'-hydroxyl group of dephosphocoenzyme A to form coenzyme A.</text>
</comment>
<dbReference type="InterPro" id="IPR001977">
    <property type="entry name" value="Depp_CoAkinase"/>
</dbReference>
<dbReference type="PROSITE" id="PS51219">
    <property type="entry name" value="DPCK"/>
    <property type="match status" value="1"/>
</dbReference>
<name>A0AAW9FNR9_9HYPH</name>
<accession>A0AAW9FNR9</accession>
<dbReference type="GO" id="GO:0015937">
    <property type="term" value="P:coenzyme A biosynthetic process"/>
    <property type="evidence" value="ECO:0007669"/>
    <property type="project" value="UniProtKB-UniRule"/>
</dbReference>
<dbReference type="Pfam" id="PF01121">
    <property type="entry name" value="CoaE"/>
    <property type="match status" value="1"/>
</dbReference>
<dbReference type="PANTHER" id="PTHR10695">
    <property type="entry name" value="DEPHOSPHO-COA KINASE-RELATED"/>
    <property type="match status" value="1"/>
</dbReference>
<comment type="similarity">
    <text evidence="1 5">Belongs to the CoaE family.</text>
</comment>
<dbReference type="SUPFAM" id="SSF52540">
    <property type="entry name" value="P-loop containing nucleoside triphosphate hydrolases"/>
    <property type="match status" value="1"/>
</dbReference>
<dbReference type="EC" id="2.7.1.24" evidence="5 6"/>
<keyword evidence="5" id="KW-0963">Cytoplasm</keyword>
<keyword evidence="5 7" id="KW-0808">Transferase</keyword>
<comment type="pathway">
    <text evidence="5">Cofactor biosynthesis; coenzyme A biosynthesis; CoA from (R)-pantothenate: step 5/5.</text>
</comment>
<evidence type="ECO:0000256" key="1">
    <source>
        <dbReference type="ARBA" id="ARBA00009018"/>
    </source>
</evidence>
<dbReference type="CDD" id="cd02022">
    <property type="entry name" value="DPCK"/>
    <property type="match status" value="1"/>
</dbReference>
<dbReference type="GO" id="GO:0005737">
    <property type="term" value="C:cytoplasm"/>
    <property type="evidence" value="ECO:0007669"/>
    <property type="project" value="UniProtKB-SubCell"/>
</dbReference>
<keyword evidence="4 5" id="KW-0173">Coenzyme A biosynthesis</keyword>
<sequence>MITIGLTGSIGMGKSTTAQLFAQEGIAICDSDAVVHQLYENEAAPLIENAFPGTTEAGRVNREKLGQILRQNPANFAKLEQLVHPLVSSKQDEFLERERQNGSEFALLDIPLLFETGADTRVDVIVVVSCAPDIQRQRVLSRPGMSEEKFAMILARQMPDEEKRKRADFIIDTGRGLDDARAQVQAVLVALRTRRDGKV</sequence>
<dbReference type="HAMAP" id="MF_00376">
    <property type="entry name" value="Dephospho_CoA_kinase"/>
    <property type="match status" value="1"/>
</dbReference>
<dbReference type="PANTHER" id="PTHR10695:SF46">
    <property type="entry name" value="BIFUNCTIONAL COENZYME A SYNTHASE-RELATED"/>
    <property type="match status" value="1"/>
</dbReference>
<dbReference type="RefSeq" id="WP_103587017.1">
    <property type="nucleotide sequence ID" value="NZ_CP192781.1"/>
</dbReference>
<comment type="caution">
    <text evidence="7">The sequence shown here is derived from an EMBL/GenBank/DDBJ whole genome shotgun (WGS) entry which is preliminary data.</text>
</comment>
<gene>
    <name evidence="5 7" type="primary">coaE</name>
    <name evidence="7" type="ORF">RMR22_21220</name>
</gene>
<keyword evidence="5 7" id="KW-0418">Kinase</keyword>
<dbReference type="GO" id="GO:0004140">
    <property type="term" value="F:dephospho-CoA kinase activity"/>
    <property type="evidence" value="ECO:0007669"/>
    <property type="project" value="UniProtKB-UniRule"/>
</dbReference>
<feature type="binding site" evidence="5">
    <location>
        <begin position="11"/>
        <end position="16"/>
    </location>
    <ligand>
        <name>ATP</name>
        <dbReference type="ChEBI" id="CHEBI:30616"/>
    </ligand>
</feature>
<evidence type="ECO:0000313" key="7">
    <source>
        <dbReference type="EMBL" id="MDX8304781.1"/>
    </source>
</evidence>
<evidence type="ECO:0000256" key="5">
    <source>
        <dbReference type="HAMAP-Rule" id="MF_00376"/>
    </source>
</evidence>
<dbReference type="InterPro" id="IPR027417">
    <property type="entry name" value="P-loop_NTPase"/>
</dbReference>
<organism evidence="7">
    <name type="scientific">Agrobacterium rosae</name>
    <dbReference type="NCBI Taxonomy" id="1972867"/>
    <lineage>
        <taxon>Bacteria</taxon>
        <taxon>Pseudomonadati</taxon>
        <taxon>Pseudomonadota</taxon>
        <taxon>Alphaproteobacteria</taxon>
        <taxon>Hyphomicrobiales</taxon>
        <taxon>Rhizobiaceae</taxon>
        <taxon>Rhizobium/Agrobacterium group</taxon>
        <taxon>Agrobacterium</taxon>
    </lineage>
</organism>
<keyword evidence="3 5" id="KW-0067">ATP-binding</keyword>
<evidence type="ECO:0000256" key="6">
    <source>
        <dbReference type="NCBIfam" id="TIGR00152"/>
    </source>
</evidence>
<dbReference type="NCBIfam" id="TIGR00152">
    <property type="entry name" value="dephospho-CoA kinase"/>
    <property type="match status" value="1"/>
</dbReference>
<comment type="subcellular location">
    <subcellularLocation>
        <location evidence="5">Cytoplasm</location>
    </subcellularLocation>
</comment>
<reference evidence="7" key="1">
    <citation type="journal article" date="2023" name="Phytobiomes J">
        <title>Deciphering the key players within the bacterial microbiota associated with aerial crown gall tumors on rhododendron: Insights into the gallobiome.</title>
        <authorList>
            <person name="Kuzmanovic N."/>
            <person name="Nesme J."/>
            <person name="Wolf J."/>
            <person name="Neumann-Schaal M."/>
            <person name="Petersen J."/>
            <person name="Fernandez-Gnecco G."/>
            <person name="Sproeer C."/>
            <person name="Bunk B."/>
            <person name="Overmann J."/>
            <person name="Sorensen S.J."/>
            <person name="Idczak E."/>
            <person name="Smalla K."/>
        </authorList>
    </citation>
    <scope>NUCLEOTIDE SEQUENCE</scope>
    <source>
        <strain evidence="7">Rho-11.1</strain>
    </source>
</reference>
<evidence type="ECO:0000256" key="3">
    <source>
        <dbReference type="ARBA" id="ARBA00022840"/>
    </source>
</evidence>
<dbReference type="EMBL" id="JAVRAF010000010">
    <property type="protein sequence ID" value="MDX8304781.1"/>
    <property type="molecule type" value="Genomic_DNA"/>
</dbReference>
<keyword evidence="2 5" id="KW-0547">Nucleotide-binding</keyword>
<dbReference type="GO" id="GO:0005524">
    <property type="term" value="F:ATP binding"/>
    <property type="evidence" value="ECO:0007669"/>
    <property type="project" value="UniProtKB-UniRule"/>
</dbReference>